<sequence>MISGVTPVNVMHITLAGAVINCLLGGAKITLGILAGSRALVADGIHSLSDLITDGAVLLGLHAASRPPDDNHAFGHGRYETVSALFVGVLLAGAGAGIGWDALQTTLESLRGTIPPPPRLYAAGAALFSILVKEGLYQVTRRAGIASGSPAVTANAWHHRSDALSSLAAFAGIVAAVLLGPSWRVMDSLAAALVAVLIVGVGVKTVVVALREMTDLALPPEECQRILEDVAAVPGVSDPHNLKTRRLGTTVAVEVHFRVDGSITVDAGHLIATTVEARIKERFGPDTRVITHVEPWKPLILP</sequence>
<dbReference type="PANTHER" id="PTHR43840:SF15">
    <property type="entry name" value="MITOCHONDRIAL METAL TRANSPORTER 1-RELATED"/>
    <property type="match status" value="1"/>
</dbReference>
<reference evidence="11" key="1">
    <citation type="submission" date="2015-12" db="EMBL/GenBank/DDBJ databases">
        <authorList>
            <person name="Lodha T.D."/>
            <person name="Chintalapati S."/>
            <person name="Chintalapati V.R."/>
            <person name="Sravanthi T."/>
        </authorList>
    </citation>
    <scope>NUCLEOTIDE SEQUENCE [LARGE SCALE GENOMIC DNA]</scope>
    <source>
        <strain evidence="11">JC133</strain>
    </source>
</reference>
<gene>
    <name evidence="10" type="ORF">AU468_04575</name>
</gene>
<dbReference type="InterPro" id="IPR027469">
    <property type="entry name" value="Cation_efflux_TMD_sf"/>
</dbReference>
<comment type="caution">
    <text evidence="10">The sequence shown here is derived from an EMBL/GenBank/DDBJ whole genome shotgun (WGS) entry which is preliminary data.</text>
</comment>
<dbReference type="InterPro" id="IPR002524">
    <property type="entry name" value="Cation_efflux"/>
</dbReference>
<dbReference type="InterPro" id="IPR036837">
    <property type="entry name" value="Cation_efflux_CTD_sf"/>
</dbReference>
<evidence type="ECO:0000259" key="9">
    <source>
        <dbReference type="Pfam" id="PF16916"/>
    </source>
</evidence>
<dbReference type="EMBL" id="LPWH01000051">
    <property type="protein sequence ID" value="POR03945.1"/>
    <property type="molecule type" value="Genomic_DNA"/>
</dbReference>
<dbReference type="SUPFAM" id="SSF160240">
    <property type="entry name" value="Cation efflux protein cytoplasmic domain-like"/>
    <property type="match status" value="1"/>
</dbReference>
<keyword evidence="11" id="KW-1185">Reference proteome</keyword>
<evidence type="ECO:0000256" key="5">
    <source>
        <dbReference type="ARBA" id="ARBA00022989"/>
    </source>
</evidence>
<dbReference type="Gene3D" id="1.20.1510.10">
    <property type="entry name" value="Cation efflux protein transmembrane domain"/>
    <property type="match status" value="1"/>
</dbReference>
<dbReference type="Pfam" id="PF16916">
    <property type="entry name" value="ZT_dimer"/>
    <property type="match status" value="1"/>
</dbReference>
<keyword evidence="3" id="KW-0813">Transport</keyword>
<evidence type="ECO:0000256" key="2">
    <source>
        <dbReference type="ARBA" id="ARBA00008114"/>
    </source>
</evidence>
<dbReference type="GO" id="GO:0016020">
    <property type="term" value="C:membrane"/>
    <property type="evidence" value="ECO:0007669"/>
    <property type="project" value="UniProtKB-SubCell"/>
</dbReference>
<dbReference type="FunFam" id="1.20.1510.10:FF:000006">
    <property type="entry name" value="Divalent cation efflux transporter"/>
    <property type="match status" value="1"/>
</dbReference>
<feature type="domain" description="Cation efflux protein cytoplasmic" evidence="9">
    <location>
        <begin position="218"/>
        <end position="295"/>
    </location>
</feature>
<evidence type="ECO:0000256" key="7">
    <source>
        <dbReference type="SAM" id="Phobius"/>
    </source>
</evidence>
<name>A0A2S4JWN7_9SPIO</name>
<evidence type="ECO:0000256" key="4">
    <source>
        <dbReference type="ARBA" id="ARBA00022692"/>
    </source>
</evidence>
<keyword evidence="4 7" id="KW-0812">Transmembrane</keyword>
<dbReference type="PANTHER" id="PTHR43840">
    <property type="entry name" value="MITOCHONDRIAL METAL TRANSPORTER 1-RELATED"/>
    <property type="match status" value="1"/>
</dbReference>
<dbReference type="NCBIfam" id="TIGR01297">
    <property type="entry name" value="CDF"/>
    <property type="match status" value="1"/>
</dbReference>
<feature type="domain" description="Cation efflux protein transmembrane" evidence="8">
    <location>
        <begin position="16"/>
        <end position="212"/>
    </location>
</feature>
<evidence type="ECO:0000313" key="10">
    <source>
        <dbReference type="EMBL" id="POR03945.1"/>
    </source>
</evidence>
<dbReference type="Proteomes" id="UP000237350">
    <property type="component" value="Unassembled WGS sequence"/>
</dbReference>
<keyword evidence="6 7" id="KW-0472">Membrane</keyword>
<feature type="transmembrane region" description="Helical" evidence="7">
    <location>
        <begin position="163"/>
        <end position="183"/>
    </location>
</feature>
<dbReference type="Pfam" id="PF01545">
    <property type="entry name" value="Cation_efflux"/>
    <property type="match status" value="1"/>
</dbReference>
<feature type="transmembrane region" description="Helical" evidence="7">
    <location>
        <begin position="189"/>
        <end position="210"/>
    </location>
</feature>
<comment type="subcellular location">
    <subcellularLocation>
        <location evidence="1">Membrane</location>
        <topology evidence="1">Multi-pass membrane protein</topology>
    </subcellularLocation>
</comment>
<dbReference type="InterPro" id="IPR050291">
    <property type="entry name" value="CDF_Transporter"/>
</dbReference>
<feature type="transmembrane region" description="Helical" evidence="7">
    <location>
        <begin position="82"/>
        <end position="100"/>
    </location>
</feature>
<dbReference type="InterPro" id="IPR027470">
    <property type="entry name" value="Cation_efflux_CTD"/>
</dbReference>
<comment type="similarity">
    <text evidence="2">Belongs to the cation diffusion facilitator (CDF) transporter (TC 2.A.4) family.</text>
</comment>
<dbReference type="InterPro" id="IPR058533">
    <property type="entry name" value="Cation_efflux_TM"/>
</dbReference>
<keyword evidence="5 7" id="KW-1133">Transmembrane helix</keyword>
<evidence type="ECO:0000259" key="8">
    <source>
        <dbReference type="Pfam" id="PF01545"/>
    </source>
</evidence>
<dbReference type="Gene3D" id="3.30.70.1350">
    <property type="entry name" value="Cation efflux protein, cytoplasmic domain"/>
    <property type="match status" value="1"/>
</dbReference>
<protein>
    <submittedName>
        <fullName evidence="10">Uncharacterized protein</fullName>
    </submittedName>
</protein>
<dbReference type="AlphaFoldDB" id="A0A2S4JWN7"/>
<dbReference type="GO" id="GO:0008324">
    <property type="term" value="F:monoatomic cation transmembrane transporter activity"/>
    <property type="evidence" value="ECO:0007669"/>
    <property type="project" value="InterPro"/>
</dbReference>
<proteinExistence type="inferred from homology"/>
<evidence type="ECO:0000313" key="11">
    <source>
        <dbReference type="Proteomes" id="UP000237350"/>
    </source>
</evidence>
<dbReference type="SUPFAM" id="SSF161111">
    <property type="entry name" value="Cation efflux protein transmembrane domain-like"/>
    <property type="match status" value="1"/>
</dbReference>
<organism evidence="10 11">
    <name type="scientific">Alkalispirochaeta sphaeroplastigenens</name>
    <dbReference type="NCBI Taxonomy" id="1187066"/>
    <lineage>
        <taxon>Bacteria</taxon>
        <taxon>Pseudomonadati</taxon>
        <taxon>Spirochaetota</taxon>
        <taxon>Spirochaetia</taxon>
        <taxon>Spirochaetales</taxon>
        <taxon>Spirochaetaceae</taxon>
        <taxon>Alkalispirochaeta</taxon>
    </lineage>
</organism>
<evidence type="ECO:0000256" key="6">
    <source>
        <dbReference type="ARBA" id="ARBA00023136"/>
    </source>
</evidence>
<accession>A0A2S4JWN7</accession>
<evidence type="ECO:0000256" key="3">
    <source>
        <dbReference type="ARBA" id="ARBA00022448"/>
    </source>
</evidence>
<evidence type="ECO:0000256" key="1">
    <source>
        <dbReference type="ARBA" id="ARBA00004141"/>
    </source>
</evidence>